<gene>
    <name evidence="1" type="ORF">L2E82_27757</name>
</gene>
<reference evidence="2" key="1">
    <citation type="journal article" date="2022" name="Mol. Ecol. Resour.">
        <title>The genomes of chicory, endive, great burdock and yacon provide insights into Asteraceae palaeo-polyploidization history and plant inulin production.</title>
        <authorList>
            <person name="Fan W."/>
            <person name="Wang S."/>
            <person name="Wang H."/>
            <person name="Wang A."/>
            <person name="Jiang F."/>
            <person name="Liu H."/>
            <person name="Zhao H."/>
            <person name="Xu D."/>
            <person name="Zhang Y."/>
        </authorList>
    </citation>
    <scope>NUCLEOTIDE SEQUENCE [LARGE SCALE GENOMIC DNA]</scope>
    <source>
        <strain evidence="2">cv. Punajuju</strain>
    </source>
</reference>
<keyword evidence="2" id="KW-1185">Reference proteome</keyword>
<proteinExistence type="predicted"/>
<dbReference type="Proteomes" id="UP001055811">
    <property type="component" value="Linkage Group LG05"/>
</dbReference>
<evidence type="ECO:0000313" key="1">
    <source>
        <dbReference type="EMBL" id="KAI3737745.1"/>
    </source>
</evidence>
<evidence type="ECO:0000313" key="2">
    <source>
        <dbReference type="Proteomes" id="UP001055811"/>
    </source>
</evidence>
<reference evidence="1 2" key="2">
    <citation type="journal article" date="2022" name="Mol. Ecol. Resour.">
        <title>The genomes of chicory, endive, great burdock and yacon provide insights into Asteraceae paleo-polyploidization history and plant inulin production.</title>
        <authorList>
            <person name="Fan W."/>
            <person name="Wang S."/>
            <person name="Wang H."/>
            <person name="Wang A."/>
            <person name="Jiang F."/>
            <person name="Liu H."/>
            <person name="Zhao H."/>
            <person name="Xu D."/>
            <person name="Zhang Y."/>
        </authorList>
    </citation>
    <scope>NUCLEOTIDE SEQUENCE [LARGE SCALE GENOMIC DNA]</scope>
    <source>
        <strain evidence="2">cv. Punajuju</strain>
        <tissue evidence="1">Leaves</tissue>
    </source>
</reference>
<accession>A0ACB9CTY7</accession>
<dbReference type="EMBL" id="CM042013">
    <property type="protein sequence ID" value="KAI3737745.1"/>
    <property type="molecule type" value="Genomic_DNA"/>
</dbReference>
<organism evidence="1 2">
    <name type="scientific">Cichorium intybus</name>
    <name type="common">Chicory</name>
    <dbReference type="NCBI Taxonomy" id="13427"/>
    <lineage>
        <taxon>Eukaryota</taxon>
        <taxon>Viridiplantae</taxon>
        <taxon>Streptophyta</taxon>
        <taxon>Embryophyta</taxon>
        <taxon>Tracheophyta</taxon>
        <taxon>Spermatophyta</taxon>
        <taxon>Magnoliopsida</taxon>
        <taxon>eudicotyledons</taxon>
        <taxon>Gunneridae</taxon>
        <taxon>Pentapetalae</taxon>
        <taxon>asterids</taxon>
        <taxon>campanulids</taxon>
        <taxon>Asterales</taxon>
        <taxon>Asteraceae</taxon>
        <taxon>Cichorioideae</taxon>
        <taxon>Cichorieae</taxon>
        <taxon>Cichoriinae</taxon>
        <taxon>Cichorium</taxon>
    </lineage>
</organism>
<sequence>MAVDEFSRSVDMGIRLSKRIYHGKDIPSMSAPKQPSMEKSLSSSSSASSFRLPQNYHPTSPMAYAVITEPVVVDNPDIRSYQPYVYGRCDPPALIPLHMIGVTMEVDCYLDMAFVTVSGAWRLHCVTSSALCDCRIAIPMGELGSVLGVEVDTTTKSYFTQLMTPEDEKHDEQETKKDGFLMKGNTYTFQISQVEGGSNIHVKVRFSQKLLYQDHNFCLNVPFTFPPHVFPIFKKEYCKEKILLNVNSGTPAGITCNIASHPLKELRRQAGQLGFLYEAEVVKWSTQDLYFSYSLCSNEIFGGLLLQTPSLHDYDQREMFCFYLFPGSYQSMKPFRKEVVFVIDVSGSMRDDPLEKTKDEVIGSLWKLNEGDSFNIIASNGDIKLFSSSMEFVIDETITKASEWMNTNLIADGGTNLLLPLKQAIDMVGRTGDTIPFIFLVTDGSVEDERDICNMVKGRIVDGEMNSPRICTFGIGSYCNHYFLQMLASIGRGHYDSAFDVDSIGVRMRQLIDNATTPLLSNVTLDALEKLESHEIFPFCFPDLLSGSPLIVSGRFKGKFPDIVKATGFLSDLSVHVIDVKVSKANDMPLEMVCARREVRMLTAKAWLDQNTELEEKVAKMSLQRGVPSEYTRMILVQHDNLKPAIASDLPEEKYAKSKNEKMAYLINLNFGFGNLIATAENLPPGIEELKLSEPLGKMVQAASSCWTIFLDRLCCRCFIHALSQINDQCSIACTELCTALACFQCLGCCYEMCDSCSEICSCLCVLGGSSVLQPSIPAYSFPKPQPCNASVALAITVQLRRSSIQRFLSMLINLRCGLCFGDAVIIILLVSVASLSRRSLANVDLENERTLAIVKPDGISGNYTSSIRKVILESGFSIQREVTVQLNEDSVRSFYAEHSTKSFFPNLVKYMTSGPVLIMVLQKVSAIADWRALIGPTDARKAKITHPDSIRAMCGQDLERNCVHGSDSRESASREISFFFTDTFSEGTTLKHDEL</sequence>
<protein>
    <submittedName>
        <fullName evidence="1">Uncharacterized protein</fullName>
    </submittedName>
</protein>
<name>A0ACB9CTY7_CICIN</name>
<comment type="caution">
    <text evidence="1">The sequence shown here is derived from an EMBL/GenBank/DDBJ whole genome shotgun (WGS) entry which is preliminary data.</text>
</comment>